<dbReference type="InterPro" id="IPR011049">
    <property type="entry name" value="Serralysin-like_metalloprot_C"/>
</dbReference>
<dbReference type="PANTHER" id="PTHR38340:SF1">
    <property type="entry name" value="S-LAYER PROTEIN"/>
    <property type="match status" value="1"/>
</dbReference>
<evidence type="ECO:0000256" key="3">
    <source>
        <dbReference type="ARBA" id="ARBA00022837"/>
    </source>
</evidence>
<dbReference type="SUPFAM" id="SSF51120">
    <property type="entry name" value="beta-Roll"/>
    <property type="match status" value="2"/>
</dbReference>
<dbReference type="InterPro" id="IPR001343">
    <property type="entry name" value="Hemolysn_Ca-bd"/>
</dbReference>
<dbReference type="Pfam" id="PF06594">
    <property type="entry name" value="HCBP_related"/>
    <property type="match status" value="1"/>
</dbReference>
<comment type="caution">
    <text evidence="5">The sequence shown here is derived from an EMBL/GenBank/DDBJ whole genome shotgun (WGS) entry which is preliminary data.</text>
</comment>
<feature type="domain" description="Haemolysin-type calcium binding-related" evidence="4">
    <location>
        <begin position="415"/>
        <end position="452"/>
    </location>
</feature>
<dbReference type="GO" id="GO:0005509">
    <property type="term" value="F:calcium ion binding"/>
    <property type="evidence" value="ECO:0007669"/>
    <property type="project" value="InterPro"/>
</dbReference>
<proteinExistence type="predicted"/>
<dbReference type="InterPro" id="IPR018511">
    <property type="entry name" value="Hemolysin-typ_Ca-bd_CS"/>
</dbReference>
<dbReference type="PRINTS" id="PR00313">
    <property type="entry name" value="CABNDNGRPT"/>
</dbReference>
<keyword evidence="2" id="KW-0964">Secreted</keyword>
<keyword evidence="3" id="KW-0106">Calcium</keyword>
<dbReference type="AlphaFoldDB" id="A0A4Q9H0Z1"/>
<keyword evidence="6" id="KW-1185">Reference proteome</keyword>
<dbReference type="EMBL" id="SIXI01000002">
    <property type="protein sequence ID" value="TBO32842.1"/>
    <property type="molecule type" value="Genomic_DNA"/>
</dbReference>
<dbReference type="Pfam" id="PF00353">
    <property type="entry name" value="HemolysinCabind"/>
    <property type="match status" value="4"/>
</dbReference>
<accession>A0A4Q9H0Z1</accession>
<dbReference type="Proteomes" id="UP000292120">
    <property type="component" value="Unassembled WGS sequence"/>
</dbReference>
<dbReference type="InterPro" id="IPR050557">
    <property type="entry name" value="RTX_toxin/Mannuronan_C5-epim"/>
</dbReference>
<dbReference type="OrthoDB" id="8607307at2"/>
<protein>
    <recommendedName>
        <fullName evidence="4">Haemolysin-type calcium binding-related domain-containing protein</fullName>
    </recommendedName>
</protein>
<dbReference type="PANTHER" id="PTHR38340">
    <property type="entry name" value="S-LAYER PROTEIN"/>
    <property type="match status" value="1"/>
</dbReference>
<gene>
    <name evidence="5" type="ORF">EYS42_06640</name>
</gene>
<reference evidence="5 6" key="1">
    <citation type="submission" date="2019-02" db="EMBL/GenBank/DDBJ databases">
        <title>Aquabacterium sp. strain KMB7.</title>
        <authorList>
            <person name="Chen W.-M."/>
        </authorList>
    </citation>
    <scope>NUCLEOTIDE SEQUENCE [LARGE SCALE GENOMIC DNA]</scope>
    <source>
        <strain evidence="5 6">KMB7</strain>
    </source>
</reference>
<dbReference type="PROSITE" id="PS00330">
    <property type="entry name" value="HEMOLYSIN_CALCIUM"/>
    <property type="match status" value="2"/>
</dbReference>
<dbReference type="RefSeq" id="WP_130967050.1">
    <property type="nucleotide sequence ID" value="NZ_SIXI01000002.1"/>
</dbReference>
<evidence type="ECO:0000259" key="4">
    <source>
        <dbReference type="Pfam" id="PF06594"/>
    </source>
</evidence>
<comment type="subcellular location">
    <subcellularLocation>
        <location evidence="1">Secreted</location>
    </subcellularLocation>
</comment>
<sequence length="493" mass="49910">MAYITGTSGADSLTGVGGDTVEGGLGDDTISGGAYSAESVSPMAVRYNLGDGADTLLTSPILGGKLNQVVGYSGYYDIQFGSGIAAADLLMGESSIGFKQASGSISGGVIHSIAFADGLVLDEVGVRLLRDFGAVSPGPDHFLDMGAATSTSAPHTVDMGRGNDTVWGTGQADTLRGGAGHDVLQGKAGDDELSGYLGDDLMAGGQGDDVIYANYGADTVLVDRGDTGVQGDLIEANDLTVVRLGAGLSKSDMTLGFAPADVPALQNGGNDGDRFQISFNGGADKIRFYARGVGPASTATLQFANGESVLLSSLKAQALALPVPGLSLTGTSRADVLNGGYGNDTLQGLAGKDVLAGGQGNDLLVGGKGGDTYLVAASGGHDTIVENESAWLATDVLQFIDSSSQQLWFQRTGNDLKVSVIGTRDDVTVQGWFSSSNARVEKIMAADGKTLQASKVQGLINAMAGFAPPAEGVTTLPSDTSATVLKAVATSWA</sequence>
<dbReference type="Gene3D" id="2.150.10.10">
    <property type="entry name" value="Serralysin-like metalloprotease, C-terminal"/>
    <property type="match status" value="2"/>
</dbReference>
<dbReference type="InterPro" id="IPR010566">
    <property type="entry name" value="Haemolys_ca-bd"/>
</dbReference>
<dbReference type="GO" id="GO:0005576">
    <property type="term" value="C:extracellular region"/>
    <property type="evidence" value="ECO:0007669"/>
    <property type="project" value="UniProtKB-SubCell"/>
</dbReference>
<name>A0A4Q9H0Z1_9BURK</name>
<evidence type="ECO:0000256" key="2">
    <source>
        <dbReference type="ARBA" id="ARBA00022525"/>
    </source>
</evidence>
<evidence type="ECO:0000313" key="6">
    <source>
        <dbReference type="Proteomes" id="UP000292120"/>
    </source>
</evidence>
<organism evidence="5 6">
    <name type="scientific">Aquabacterium lacunae</name>
    <dbReference type="NCBI Taxonomy" id="2528630"/>
    <lineage>
        <taxon>Bacteria</taxon>
        <taxon>Pseudomonadati</taxon>
        <taxon>Pseudomonadota</taxon>
        <taxon>Betaproteobacteria</taxon>
        <taxon>Burkholderiales</taxon>
        <taxon>Aquabacterium</taxon>
    </lineage>
</organism>
<evidence type="ECO:0000313" key="5">
    <source>
        <dbReference type="EMBL" id="TBO32842.1"/>
    </source>
</evidence>
<evidence type="ECO:0000256" key="1">
    <source>
        <dbReference type="ARBA" id="ARBA00004613"/>
    </source>
</evidence>